<evidence type="ECO:0000313" key="1">
    <source>
        <dbReference type="EMBL" id="MBD3864671.1"/>
    </source>
</evidence>
<gene>
    <name evidence="1" type="ORF">IEG06_14550</name>
</gene>
<keyword evidence="2" id="KW-1185">Reference proteome</keyword>
<dbReference type="PROSITE" id="PS51257">
    <property type="entry name" value="PROKAR_LIPOPROTEIN"/>
    <property type="match status" value="1"/>
</dbReference>
<accession>A0ABR8LY69</accession>
<evidence type="ECO:0000313" key="2">
    <source>
        <dbReference type="Proteomes" id="UP000627521"/>
    </source>
</evidence>
<sequence length="204" mass="23770">MRIYILTILTFTLFISCKTDPNKQIDEGKITENKYHSKEIGWTMEIPKGWNVTHKSVLDERTEKGLDAINETAGIEYDASGLKQLLNFQKNKFNIFQSTSEPFELEYEGEWEENNAGLKELIYNTYLQRGMKTDSTETKTIEIDGLKFQSYEFTIYSPKGDVILNQIMYSRFINGLDFGVSINYNNESDKKEMLDVWLSSKFKK</sequence>
<dbReference type="EMBL" id="JACXXH010000009">
    <property type="protein sequence ID" value="MBD3864671.1"/>
    <property type="molecule type" value="Genomic_DNA"/>
</dbReference>
<dbReference type="RefSeq" id="WP_191100623.1">
    <property type="nucleotide sequence ID" value="NZ_JACXXF010000009.1"/>
</dbReference>
<dbReference type="Proteomes" id="UP000627521">
    <property type="component" value="Unassembled WGS sequence"/>
</dbReference>
<organism evidence="1 2">
    <name type="scientific">Olleya marilimosa</name>
    <dbReference type="NCBI Taxonomy" id="272164"/>
    <lineage>
        <taxon>Bacteria</taxon>
        <taxon>Pseudomonadati</taxon>
        <taxon>Bacteroidota</taxon>
        <taxon>Flavobacteriia</taxon>
        <taxon>Flavobacteriales</taxon>
        <taxon>Flavobacteriaceae</taxon>
    </lineage>
</organism>
<reference evidence="1 2" key="1">
    <citation type="submission" date="2020-09" db="EMBL/GenBank/DDBJ databases">
        <title>Bacillus nautilus sp. nov., Chryseoglobus crepusculi sp. nov, and Psychrobacter noctis sp. nov., isolated from deep-sea sponges from the equatorial Atlantic.</title>
        <authorList>
            <person name="Stennett H.L."/>
            <person name="Williams S.E."/>
        </authorList>
    </citation>
    <scope>NUCLEOTIDE SEQUENCE [LARGE SCALE GENOMIC DNA]</scope>
    <source>
        <strain evidence="1 2">28M-24</strain>
    </source>
</reference>
<name>A0ABR8LY69_9FLAO</name>
<proteinExistence type="predicted"/>
<comment type="caution">
    <text evidence="1">The sequence shown here is derived from an EMBL/GenBank/DDBJ whole genome shotgun (WGS) entry which is preliminary data.</text>
</comment>
<protein>
    <submittedName>
        <fullName evidence="1">Uncharacterized protein</fullName>
    </submittedName>
</protein>